<accession>A0A9P8D1D2</accession>
<reference evidence="1" key="1">
    <citation type="submission" date="2021-07" db="EMBL/GenBank/DDBJ databases">
        <title>Draft genome of Mortierella alpina, strain LL118, isolated from an aspen leaf litter sample.</title>
        <authorList>
            <person name="Yang S."/>
            <person name="Vinatzer B.A."/>
        </authorList>
    </citation>
    <scope>NUCLEOTIDE SEQUENCE</scope>
    <source>
        <strain evidence="1">LL118</strain>
    </source>
</reference>
<evidence type="ECO:0000313" key="2">
    <source>
        <dbReference type="Proteomes" id="UP000717515"/>
    </source>
</evidence>
<name>A0A9P8D1D2_MORAP</name>
<proteinExistence type="predicted"/>
<sequence length="153" mass="17133">FPNPAPPQLTLTSHTKMRFTIVAVAASLIAAASAALPKYDFKPDGPCVEACTLVRTWRTRISLLTKSILAPFLVCKQQKTGKELFANFSHDQSSPYWLQSLAYDHDRSHPKYRDMMMGAGMCMGACPKAEQDLYRAQFQAKTVWYQNAIKASK</sequence>
<comment type="caution">
    <text evidence="1">The sequence shown here is derived from an EMBL/GenBank/DDBJ whole genome shotgun (WGS) entry which is preliminary data.</text>
</comment>
<evidence type="ECO:0000313" key="1">
    <source>
        <dbReference type="EMBL" id="KAG9323050.1"/>
    </source>
</evidence>
<dbReference type="AlphaFoldDB" id="A0A9P8D1D2"/>
<dbReference type="EMBL" id="JAIFTL010000118">
    <property type="protein sequence ID" value="KAG9323050.1"/>
    <property type="molecule type" value="Genomic_DNA"/>
</dbReference>
<gene>
    <name evidence="1" type="ORF">KVV02_001705</name>
</gene>
<dbReference type="Proteomes" id="UP000717515">
    <property type="component" value="Unassembled WGS sequence"/>
</dbReference>
<feature type="non-terminal residue" evidence="1">
    <location>
        <position position="1"/>
    </location>
</feature>
<protein>
    <submittedName>
        <fullName evidence="1">Uncharacterized protein</fullName>
    </submittedName>
</protein>
<organism evidence="1 2">
    <name type="scientific">Mortierella alpina</name>
    <name type="common">Oleaginous fungus</name>
    <name type="synonym">Mortierella renispora</name>
    <dbReference type="NCBI Taxonomy" id="64518"/>
    <lineage>
        <taxon>Eukaryota</taxon>
        <taxon>Fungi</taxon>
        <taxon>Fungi incertae sedis</taxon>
        <taxon>Mucoromycota</taxon>
        <taxon>Mortierellomycotina</taxon>
        <taxon>Mortierellomycetes</taxon>
        <taxon>Mortierellales</taxon>
        <taxon>Mortierellaceae</taxon>
        <taxon>Mortierella</taxon>
    </lineage>
</organism>